<keyword evidence="10" id="KW-1185">Reference proteome</keyword>
<keyword evidence="5" id="KW-0949">S-adenosyl-L-methionine</keyword>
<dbReference type="InterPro" id="IPR014777">
    <property type="entry name" value="4pyrrole_Mease_sub1"/>
</dbReference>
<dbReference type="InterPro" id="IPR035996">
    <property type="entry name" value="4pyrrol_Methylase_sf"/>
</dbReference>
<evidence type="ECO:0000256" key="7">
    <source>
        <dbReference type="ARBA" id="ARBA00025705"/>
    </source>
</evidence>
<evidence type="ECO:0000313" key="9">
    <source>
        <dbReference type="EMBL" id="MBP3942797.1"/>
    </source>
</evidence>
<dbReference type="CDD" id="cd11642">
    <property type="entry name" value="SUMT"/>
    <property type="match status" value="1"/>
</dbReference>
<dbReference type="Gene3D" id="3.40.1010.10">
    <property type="entry name" value="Cobalt-precorrin-4 Transmethylase, Domain 1"/>
    <property type="match status" value="1"/>
</dbReference>
<proteinExistence type="inferred from homology"/>
<gene>
    <name evidence="9" type="primary">cobA</name>
    <name evidence="9" type="ORF">J5U18_04330</name>
</gene>
<evidence type="ECO:0000256" key="3">
    <source>
        <dbReference type="ARBA" id="ARBA00022603"/>
    </source>
</evidence>
<dbReference type="FunFam" id="3.40.1010.10:FF:000001">
    <property type="entry name" value="Siroheme synthase"/>
    <property type="match status" value="1"/>
</dbReference>
<dbReference type="Pfam" id="PF00590">
    <property type="entry name" value="TP_methylase"/>
    <property type="match status" value="1"/>
</dbReference>
<dbReference type="PANTHER" id="PTHR45790">
    <property type="entry name" value="SIROHEME SYNTHASE-RELATED"/>
    <property type="match status" value="1"/>
</dbReference>
<evidence type="ECO:0000259" key="8">
    <source>
        <dbReference type="Pfam" id="PF00590"/>
    </source>
</evidence>
<dbReference type="InterPro" id="IPR006366">
    <property type="entry name" value="CobA/CysG_C"/>
</dbReference>
<dbReference type="NCBIfam" id="NF004790">
    <property type="entry name" value="PRK06136.1"/>
    <property type="match status" value="1"/>
</dbReference>
<evidence type="ECO:0000256" key="2">
    <source>
        <dbReference type="ARBA" id="ARBA00012162"/>
    </source>
</evidence>
<evidence type="ECO:0000256" key="6">
    <source>
        <dbReference type="ARBA" id="ARBA00023244"/>
    </source>
</evidence>
<keyword evidence="4 9" id="KW-0808">Transferase</keyword>
<dbReference type="NCBIfam" id="TIGR01469">
    <property type="entry name" value="cobA_cysG_Cterm"/>
    <property type="match status" value="1"/>
</dbReference>
<protein>
    <recommendedName>
        <fullName evidence="2">uroporphyrinogen-III C-methyltransferase</fullName>
        <ecNumber evidence="2">2.1.1.107</ecNumber>
    </recommendedName>
</protein>
<dbReference type="RefSeq" id="WP_353546283.1">
    <property type="nucleotide sequence ID" value="NZ_JAGKSB010000004.1"/>
</dbReference>
<dbReference type="PANTHER" id="PTHR45790:SF3">
    <property type="entry name" value="S-ADENOSYL-L-METHIONINE-DEPENDENT UROPORPHYRINOGEN III METHYLTRANSFERASE, CHLOROPLASTIC"/>
    <property type="match status" value="1"/>
</dbReference>
<comment type="pathway">
    <text evidence="7">Porphyrin-containing compound metabolism; siroheme biosynthesis; precorrin-2 from uroporphyrinogen III: step 1/1.</text>
</comment>
<accession>A0A8T4HBK9</accession>
<dbReference type="GO" id="GO:0032259">
    <property type="term" value="P:methylation"/>
    <property type="evidence" value="ECO:0007669"/>
    <property type="project" value="UniProtKB-KW"/>
</dbReference>
<dbReference type="SUPFAM" id="SSF53790">
    <property type="entry name" value="Tetrapyrrole methylase"/>
    <property type="match status" value="1"/>
</dbReference>
<keyword evidence="6" id="KW-0627">Porphyrin biosynthesis</keyword>
<dbReference type="InterPro" id="IPR050161">
    <property type="entry name" value="Siro_Cobalamin_biosynth"/>
</dbReference>
<dbReference type="GO" id="GO:0019354">
    <property type="term" value="P:siroheme biosynthetic process"/>
    <property type="evidence" value="ECO:0007669"/>
    <property type="project" value="InterPro"/>
</dbReference>
<comment type="caution">
    <text evidence="9">The sequence shown here is derived from an EMBL/GenBank/DDBJ whole genome shotgun (WGS) entry which is preliminary data.</text>
</comment>
<evidence type="ECO:0000256" key="1">
    <source>
        <dbReference type="ARBA" id="ARBA00005879"/>
    </source>
</evidence>
<keyword evidence="3 9" id="KW-0489">Methyltransferase</keyword>
<evidence type="ECO:0000256" key="4">
    <source>
        <dbReference type="ARBA" id="ARBA00022679"/>
    </source>
</evidence>
<comment type="similarity">
    <text evidence="1">Belongs to the precorrin methyltransferase family.</text>
</comment>
<dbReference type="AlphaFoldDB" id="A0A8T4HBK9"/>
<dbReference type="Gene3D" id="3.30.950.10">
    <property type="entry name" value="Methyltransferase, Cobalt-precorrin-4 Transmethylase, Domain 2"/>
    <property type="match status" value="1"/>
</dbReference>
<feature type="domain" description="Tetrapyrrole methylase" evidence="8">
    <location>
        <begin position="6"/>
        <end position="215"/>
    </location>
</feature>
<organism evidence="9 10">
    <name type="scientific">Rhinopithecimicrobium faecis</name>
    <dbReference type="NCBI Taxonomy" id="2820698"/>
    <lineage>
        <taxon>Bacteria</taxon>
        <taxon>Pseudomonadati</taxon>
        <taxon>Bacteroidota</taxon>
        <taxon>Sphingobacteriia</taxon>
        <taxon>Sphingobacteriales</taxon>
        <taxon>Sphingobacteriaceae</taxon>
        <taxon>Rhinopithecimicrobium</taxon>
    </lineage>
</organism>
<dbReference type="EMBL" id="JAGKSB010000004">
    <property type="protein sequence ID" value="MBP3942797.1"/>
    <property type="molecule type" value="Genomic_DNA"/>
</dbReference>
<dbReference type="EC" id="2.1.1.107" evidence="2"/>
<dbReference type="GO" id="GO:0004851">
    <property type="term" value="F:uroporphyrin-III C-methyltransferase activity"/>
    <property type="evidence" value="ECO:0007669"/>
    <property type="project" value="UniProtKB-EC"/>
</dbReference>
<dbReference type="Proteomes" id="UP000679691">
    <property type="component" value="Unassembled WGS sequence"/>
</dbReference>
<dbReference type="InterPro" id="IPR000878">
    <property type="entry name" value="4pyrrol_Mease"/>
</dbReference>
<evidence type="ECO:0000313" key="10">
    <source>
        <dbReference type="Proteomes" id="UP000679691"/>
    </source>
</evidence>
<sequence>MNNNAKITLVGAGPGDPELISLKGIKAIESADVILYDALVNEQLLDYAPATCIKIYVGKRAEQQSIAQEEINQLLVDYALTHGHVVRLKGGDPYVFGRGGEEVDYVRQFGIETFVVPGISSSIGLTGLQQIPLTYRGISESFWVITGATSDGKLSKDLFTAVHTEATVVVLMGYSKLREIVALYKAAGKSELPIALIQNGSLPNEKLVLGTIDTILDESTEKRIGVPAIIILGEVVAKHREFEKVKVAVESLV</sequence>
<reference evidence="9" key="1">
    <citation type="submission" date="2021-03" db="EMBL/GenBank/DDBJ databases">
        <authorList>
            <person name="Lu T."/>
            <person name="Wang Q."/>
            <person name="Han X."/>
        </authorList>
    </citation>
    <scope>NUCLEOTIDE SEQUENCE</scope>
    <source>
        <strain evidence="9">WQ 2009</strain>
    </source>
</reference>
<dbReference type="InterPro" id="IPR014776">
    <property type="entry name" value="4pyrrole_Mease_sub2"/>
</dbReference>
<name>A0A8T4HBK9_9SPHI</name>
<evidence type="ECO:0000256" key="5">
    <source>
        <dbReference type="ARBA" id="ARBA00022691"/>
    </source>
</evidence>